<comment type="caution">
    <text evidence="3">The sequence shown here is derived from an EMBL/GenBank/DDBJ whole genome shotgun (WGS) entry which is preliminary data.</text>
</comment>
<evidence type="ECO:0000313" key="4">
    <source>
        <dbReference type="Proteomes" id="UP000270866"/>
    </source>
</evidence>
<dbReference type="EMBL" id="MRCU01000009">
    <property type="protein sequence ID" value="RKK11331.1"/>
    <property type="molecule type" value="Genomic_DNA"/>
</dbReference>
<evidence type="ECO:0000256" key="1">
    <source>
        <dbReference type="SAM" id="MobiDB-lite"/>
    </source>
</evidence>
<dbReference type="InterPro" id="IPR029526">
    <property type="entry name" value="PGBD"/>
</dbReference>
<protein>
    <recommendedName>
        <fullName evidence="2">PiggyBac transposable element-derived protein domain-containing protein</fullName>
    </recommendedName>
</protein>
<reference evidence="3 4" key="1">
    <citation type="journal article" date="2018" name="Sci. Rep.">
        <title>Characterisation of pathogen-specific regions and novel effector candidates in Fusarium oxysporum f. sp. cepae.</title>
        <authorList>
            <person name="Armitage A.D."/>
            <person name="Taylor A."/>
            <person name="Sobczyk M.K."/>
            <person name="Baxter L."/>
            <person name="Greenfield B.P."/>
            <person name="Bates H.J."/>
            <person name="Wilson F."/>
            <person name="Jackson A.C."/>
            <person name="Ott S."/>
            <person name="Harrison R.J."/>
            <person name="Clarkson J.P."/>
        </authorList>
    </citation>
    <scope>NUCLEOTIDE SEQUENCE [LARGE SCALE GENOMIC DNA]</scope>
    <source>
        <strain evidence="3 4">FoC_Fus2</strain>
    </source>
</reference>
<feature type="compositionally biased region" description="Basic residues" evidence="1">
    <location>
        <begin position="264"/>
        <end position="290"/>
    </location>
</feature>
<feature type="region of interest" description="Disordered" evidence="1">
    <location>
        <begin position="259"/>
        <end position="294"/>
    </location>
</feature>
<dbReference type="PANTHER" id="PTHR46599:SF3">
    <property type="entry name" value="PIGGYBAC TRANSPOSABLE ELEMENT-DERIVED PROTEIN 4"/>
    <property type="match status" value="1"/>
</dbReference>
<evidence type="ECO:0000313" key="3">
    <source>
        <dbReference type="EMBL" id="RKK11331.1"/>
    </source>
</evidence>
<dbReference type="Pfam" id="PF13843">
    <property type="entry name" value="DDE_Tnp_1_7"/>
    <property type="match status" value="2"/>
</dbReference>
<dbReference type="PANTHER" id="PTHR46599">
    <property type="entry name" value="PIGGYBAC TRANSPOSABLE ELEMENT-DERIVED PROTEIN 4"/>
    <property type="match status" value="1"/>
</dbReference>
<name>A0A3L6N4A3_FUSOX</name>
<feature type="domain" description="PiggyBac transposable element-derived protein" evidence="2">
    <location>
        <begin position="314"/>
        <end position="475"/>
    </location>
</feature>
<proteinExistence type="predicted"/>
<sequence length="748" mass="85051">MPSRKIPPKIPAVNIYDDNSFITEENSRREQAADSTCRPEFPPAEDRGFNFQPFNVPPRDLKVNPLPQEPLQLFQLFVPVSLVESWVEYTNNWVASLHESGWTRLKVSDVYIWLGILIYIGLHKETRIEDYWKTSLLGDQRPTYSIIKFMTYNKFQLLHRHLRPFDHTEFVPDERFPEVFQCAQPWSDLIQYVSTQLLEPGSHLAVDEGMIQYEGRSHQKTTVQNKPINTGFKVWVVAQKGFFLRWIWHQPGLKYGPVGVEPTKKRRTGVGRGRGRGRGRGGRGRPARPARPREVEEVKEVIEVMTNRDKVIPLNSTQSVVISLINMLPPAVYHVFMDNLFSSSDLFLSLRQHGHGATGTARANCGIYKDLAVSKNKDKLGKSGYEFNEIRVIPTADNQVNQIAWKDNALVLFMSTVFKGNERIEFAAEYNNEMNHVDRGDQLRSYHSYDHPVRRGAWQALTWHFLLEVILVNSYILQLHGQPSWKRYTSQVEWRERLYNDIFKAFHHDNHTPDYLYIPAPPFFVITLSWHTSVKKVALFTPRSLTNAQQTSQSALCAVASRGDGFVYDDPSRCHGSLRSGDPHSRQPEPRSPCSPLCRTVRQPSTAPLVFSPGPGRMAQTPSSPLNSATTVAAMEGAEHASPASISEQGPISIIESANDLARERVEEYNTKLMGFQAFCAKFEEAAQQFATGPQRCFAQQFADSFLGIWKRELFCSGPATPKPTYSSVAAATPPTNHDRLIQVYYAR</sequence>
<accession>A0A3L6N4A3</accession>
<dbReference type="Proteomes" id="UP000270866">
    <property type="component" value="Chromosome 11"/>
</dbReference>
<feature type="region of interest" description="Disordered" evidence="1">
    <location>
        <begin position="577"/>
        <end position="627"/>
    </location>
</feature>
<dbReference type="AlphaFoldDB" id="A0A3L6N4A3"/>
<feature type="domain" description="PiggyBac transposable element-derived protein" evidence="2">
    <location>
        <begin position="70"/>
        <end position="244"/>
    </location>
</feature>
<gene>
    <name evidence="3" type="ORF">BFJ65_g13216</name>
</gene>
<evidence type="ECO:0000259" key="2">
    <source>
        <dbReference type="Pfam" id="PF13843"/>
    </source>
</evidence>
<organism evidence="3 4">
    <name type="scientific">Fusarium oxysporum f. sp. cepae</name>
    <dbReference type="NCBI Taxonomy" id="396571"/>
    <lineage>
        <taxon>Eukaryota</taxon>
        <taxon>Fungi</taxon>
        <taxon>Dikarya</taxon>
        <taxon>Ascomycota</taxon>
        <taxon>Pezizomycotina</taxon>
        <taxon>Sordariomycetes</taxon>
        <taxon>Hypocreomycetidae</taxon>
        <taxon>Hypocreales</taxon>
        <taxon>Nectriaceae</taxon>
        <taxon>Fusarium</taxon>
        <taxon>Fusarium oxysporum species complex</taxon>
    </lineage>
</organism>
<feature type="region of interest" description="Disordered" evidence="1">
    <location>
        <begin position="26"/>
        <end position="46"/>
    </location>
</feature>